<evidence type="ECO:0000313" key="2">
    <source>
        <dbReference type="EMBL" id="KAJ8307047.1"/>
    </source>
</evidence>
<dbReference type="InterPro" id="IPR001846">
    <property type="entry name" value="VWF_type-D"/>
</dbReference>
<comment type="caution">
    <text evidence="2">The sequence shown here is derived from an EMBL/GenBank/DDBJ whole genome shotgun (WGS) entry which is preliminary data.</text>
</comment>
<evidence type="ECO:0000313" key="3">
    <source>
        <dbReference type="Proteomes" id="UP001217089"/>
    </source>
</evidence>
<dbReference type="EMBL" id="JARBDR010000793">
    <property type="protein sequence ID" value="KAJ8307047.1"/>
    <property type="molecule type" value="Genomic_DNA"/>
</dbReference>
<keyword evidence="3" id="KW-1185">Reference proteome</keyword>
<dbReference type="PROSITE" id="PS51233">
    <property type="entry name" value="VWFD"/>
    <property type="match status" value="1"/>
</dbReference>
<proteinExistence type="predicted"/>
<dbReference type="PANTHER" id="PTHR37860">
    <property type="entry name" value="AGAP008810-PA"/>
    <property type="match status" value="1"/>
</dbReference>
<sequence>MDYIIPKVIRDKVTLNAKINRAQTKTTTTIKGNTNVGFKLRPEYNFQIASSMSHNKKHSEGSMEITYGANKKDRTKRLFISTSVTPKLAWKSSNLKFDSQIQHPASGIDMHVRLGHKHDKKSVDSSIIFEYGNKKSISTSLRLKNKSKALTSITASLSLAYPGKEIVISNDLTENNKNDFTHEISIQTAKNIRSAMRTNLRRPSRTEYEVSTDIQVVGMKRVSLAGQLNIDPKNFLAQLEKGNERYVVRYVTQYTENEGLIFNGELQYPSRRITAEIEGRKKNPVYNGRIDIKWNADKNEKDRLQLNAKTMYEGMENIESSISLTYPTNTLTLNLKHVGGKKYVSHFDMKWDTSKVIVLDTTFGIKEAKNSKQVKGTLKMSSPFRGFRSVAIDSTTQWSPNEKIQVVGSLDKTPDDLINGYWKFSSSFTDDKMLSLTQNMDGEDTLSTATIQYHPDRAISMKSSEMPYTAANFRHQGGLNRFQTHGDYECPTSGKYEFDVAFSNQNNKEGSIVVKLPSRDNISARFSHSGDLSNFQSHCELSHEVGRLYQADIKFVNAKRKEGTFTLKSPFADNIIGLFRHSGDLNNFQSHTEFQFARKRKYEADVLFSNNKKLEGSVVLKQPDYDDIKAAVSHRGRVTNFRSHAEITFKKGETFEGDLVLNADRNINSKLTISTPLNGYRKLKASFVHKGSWKGFNCRANIANGKRNIEGNIKFDLNPMLTAEATLQTPYRGYKNLRAALSHEGSRRNFKCHGELSNGNNKKIIGDLEVAIDPSIKFVASLLSPFRGFESMRTTMKHEASPNSFKSYADISYLHYNPIVINAKLDTSSQMTAEVNIQTPFSGYEQLSGTINHSGSIDNFASSAEIVNGQNKLSCDARFSKLGPITGEIIVTTPFKGLKVNRVAFSHDGTRKNFMSHAEILFNNSRSESDLTFSSIDSIEGNFVMKSPYFENVKGSFSAQGEVSSLRSQANIMYGKTNIIDGMLTFVTAPTTRGSFSVQAMQTPRIQGTFTHEGQRSNFHTQAEMSYGRQRIELDTAVNLVDDLSGNVILKVPYIDDIQAAIVHTARRSGFRSHIEGALGAQKVETDVTFSSKSGMSITANLKTPFQDYNEMEASLSYSGKINNFKALGEYKHNDRKSELNAYFNSVERIAGGAVLKTPMYNDIAFQFNHEGPLRQFTSHGEITYGGKRQVTGDISMQTEPSIEFTTTINTPIDIIRLVQATAKHEGSLSNFRSEAEFTRNLEKASFVTSFDSTADIVGKAALNLPGFNEIAIASSVSGGKRDFHSHTEVVFSGSKQYELDAALNTADVNFIDGSVNIKSPFDKFDNIIINLRHRNNAERLSTTGSMEGVSSKKIEIALNLEKGQRKDLTFTLSTPFSRDIRVVMSHEGSFSNKRLSADVFYDSKEQLHVETDLDSAEKTTGSMLIRVAGNTFNALFNHRGNLQNLNNHVEFGVNGQKLESDILFRCTDNTIGSFSFKSPISYIEDVRVSFNHQSTKRNIVSHAELGYKDQNIVGDFTLKAGRKHEVSLKLQTPFSNFQNTRGAIVYTPSNPVKTVHAELFVLDELYQSDVILNTGNGLETSLTVKTPIRGYESTKIILNYQFGENRMQTHAELVYGNGQEFESDLILRLESPFEGTYILKTPFAGIENTKATFNYEFVNNRIQTHSEFIYGNQQRIESDVVLRVESPFEGSFTLRTPFVGFEEIASSFTHESSETSLKTHAEINYAAQKKIETDVNFSLNDRIDGSISFKTPFRHFEALSASFRHSGGSNCLKSYGEISYGPQKKIEADLSYTKEPQLEGSIVIKTPFRGMEQVIASARHNIRNNNIESHAEINFATRKFEADINASKYPLQGRIAVKTPFSGFEDIEYLLQQEKTSEMLKLHSELIYGQDKVEGEFELTKFPLSGTLTLKTPFSGMTETILMISHDQRPSSFRSHAELVYGQQQKLEVDVSLSNDRQLEGHMAVKTPFSGFEETSASFQHFFIDTNLKSSAELNYANGEKIEVDILFNNLDQIEGKVALKTPFSGYRETIALFRHNPTSGNIQSHIEISLEGQKSEADLEIENRLDTLGITTSIKSPWYDSIGLHFSKNGPLDNIIVKGEATMAKRKPVMLMAKNVRIGSKVESSLTFQNPYTEEIAVRFDHNGGWSRFRSTTEASMGNKKRLHGELVFRSRTNFVNIGSSLEINFDDSQYTTGLNVKHDGDINNFKTSAVATYQGEKVEFKTQFKNAGTVEGSFTLKTPISSISNIGASFQHSGSINQFSSSGNMQYASGKQIEAKVDFYKYGWRRLSTSMKLKTPFIDYRLTKMTYKHRGDSDGIQCNGELTYGSGKQMIGSLKSSLSPLEFAFAARTPFEGYEDILASAKYEEQGERYVSEANVVYKTGKKIEIKSILDMQTNPITLNARVITPFSGFESSELTLTKSGTLTNFKTTGEFHASYISPFKGEASLNFDNLSEMEGLVIFTSQFKKFENFKFNLRNRKTGHECHTHLECSWAASNAIITDTVFGVSEKWNGKTVNYGFSMSTPFESINTVIVKGNMELTDKYADHMYIEHNGDIIVDMDMEYTKNNKHSVVIIMREPRGMMFSTNGIYSDAQKGGDATFNWDTKTSDSNVKIEGMMNAKDDFYTSKKDISLKASTSYKSLGINGVYEKSSIRTVSSFDLFIDEERKAGYELESTTNRDDQTGHSIKLRLPTRTLAFTNSYEPNSANGAFLWDAERDETKKITVTGRLVPRRDSKKIDISFSMPSIGKDVHLDSEMTLNDGRVIFDGKTEFRYSDDSRKKLVIYSKLEDISAGYSKNYSLSLGVSHPNTNVDIQMESHIGKSDEKYTAGMDVLYLTAQRQRKNFALMGEIDNYRNEINVQNVYGESPMSAQATFNPERRSMDFSMNYDTVLAEMFREENGRRVTDSLFAVRLNTTRILHTRLHWRPTMLQELKEYGLERIHRYGAKMDGAVSEVGEAISEELIYKYNIIKQATSEDFQPFADFITETMVEFGENLQAVRREINRMYQTNEYYTQDIYVYYDSMLQDIHVIYNAREQINAGLDSIMKREDIRHVKSIANEVYYQVKVDGRLTKLPYKSSEVEIKQEGEKVKINGRGFSVVSDIPRESYDINVSGWYFGKTGGLLGTLNNERHDDMMMSNKKTTTDVNALVDSWEVDSNCK</sequence>
<protein>
    <recommendedName>
        <fullName evidence="1">VWFD domain-containing protein</fullName>
    </recommendedName>
</protein>
<organism evidence="2 3">
    <name type="scientific">Tegillarca granosa</name>
    <name type="common">Malaysian cockle</name>
    <name type="synonym">Anadara granosa</name>
    <dbReference type="NCBI Taxonomy" id="220873"/>
    <lineage>
        <taxon>Eukaryota</taxon>
        <taxon>Metazoa</taxon>
        <taxon>Spiralia</taxon>
        <taxon>Lophotrochozoa</taxon>
        <taxon>Mollusca</taxon>
        <taxon>Bivalvia</taxon>
        <taxon>Autobranchia</taxon>
        <taxon>Pteriomorphia</taxon>
        <taxon>Arcoida</taxon>
        <taxon>Arcoidea</taxon>
        <taxon>Arcidae</taxon>
        <taxon>Tegillarca</taxon>
    </lineage>
</organism>
<name>A0ABQ9ETY7_TEGGR</name>
<dbReference type="PANTHER" id="PTHR37860:SF1">
    <property type="match status" value="1"/>
</dbReference>
<dbReference type="Proteomes" id="UP001217089">
    <property type="component" value="Unassembled WGS sequence"/>
</dbReference>
<dbReference type="Pfam" id="PF00094">
    <property type="entry name" value="VWD"/>
    <property type="match status" value="1"/>
</dbReference>
<accession>A0ABQ9ETY7</accession>
<evidence type="ECO:0000259" key="1">
    <source>
        <dbReference type="PROSITE" id="PS51233"/>
    </source>
</evidence>
<reference evidence="2 3" key="1">
    <citation type="submission" date="2022-12" db="EMBL/GenBank/DDBJ databases">
        <title>Chromosome-level genome of Tegillarca granosa.</title>
        <authorList>
            <person name="Kim J."/>
        </authorList>
    </citation>
    <scope>NUCLEOTIDE SEQUENCE [LARGE SCALE GENOMIC DNA]</scope>
    <source>
        <strain evidence="2">Teg-2019</strain>
        <tissue evidence="2">Adductor muscle</tissue>
    </source>
</reference>
<feature type="domain" description="VWFD" evidence="1">
    <location>
        <begin position="2988"/>
        <end position="3161"/>
    </location>
</feature>
<gene>
    <name evidence="2" type="ORF">KUTeg_015131</name>
</gene>